<feature type="transmembrane region" description="Helical" evidence="7">
    <location>
        <begin position="7"/>
        <end position="29"/>
    </location>
</feature>
<feature type="transmembrane region" description="Helical" evidence="7">
    <location>
        <begin position="234"/>
        <end position="255"/>
    </location>
</feature>
<dbReference type="EMBL" id="RAPK01000011">
    <property type="protein sequence ID" value="RKD69563.1"/>
    <property type="molecule type" value="Genomic_DNA"/>
</dbReference>
<dbReference type="Pfam" id="PF07690">
    <property type="entry name" value="MFS_1"/>
    <property type="match status" value="1"/>
</dbReference>
<dbReference type="InterPro" id="IPR011701">
    <property type="entry name" value="MFS"/>
</dbReference>
<organism evidence="9 10">
    <name type="scientific">Sinobaca qinghaiensis</name>
    <dbReference type="NCBI Taxonomy" id="342944"/>
    <lineage>
        <taxon>Bacteria</taxon>
        <taxon>Bacillati</taxon>
        <taxon>Bacillota</taxon>
        <taxon>Bacilli</taxon>
        <taxon>Bacillales</taxon>
        <taxon>Sporolactobacillaceae</taxon>
        <taxon>Sinobaca</taxon>
    </lineage>
</organism>
<evidence type="ECO:0000256" key="1">
    <source>
        <dbReference type="ARBA" id="ARBA00004651"/>
    </source>
</evidence>
<dbReference type="GO" id="GO:0022857">
    <property type="term" value="F:transmembrane transporter activity"/>
    <property type="evidence" value="ECO:0007669"/>
    <property type="project" value="InterPro"/>
</dbReference>
<reference evidence="9 10" key="1">
    <citation type="submission" date="2018-09" db="EMBL/GenBank/DDBJ databases">
        <title>Genomic Encyclopedia of Archaeal and Bacterial Type Strains, Phase II (KMG-II): from individual species to whole genera.</title>
        <authorList>
            <person name="Goeker M."/>
        </authorList>
    </citation>
    <scope>NUCLEOTIDE SEQUENCE [LARGE SCALE GENOMIC DNA]</scope>
    <source>
        <strain evidence="9 10">DSM 17008</strain>
    </source>
</reference>
<evidence type="ECO:0000256" key="4">
    <source>
        <dbReference type="ARBA" id="ARBA00022692"/>
    </source>
</evidence>
<comment type="caution">
    <text evidence="9">The sequence shown here is derived from an EMBL/GenBank/DDBJ whole genome shotgun (WGS) entry which is preliminary data.</text>
</comment>
<dbReference type="CDD" id="cd17324">
    <property type="entry name" value="MFS_NepI_like"/>
    <property type="match status" value="1"/>
</dbReference>
<dbReference type="InterPro" id="IPR020846">
    <property type="entry name" value="MFS_dom"/>
</dbReference>
<dbReference type="AlphaFoldDB" id="A0A419UWP7"/>
<accession>A0A419UWP7</accession>
<feature type="transmembrane region" description="Helical" evidence="7">
    <location>
        <begin position="156"/>
        <end position="178"/>
    </location>
</feature>
<dbReference type="PANTHER" id="PTHR43124:SF10">
    <property type="entry name" value="PURINE EFFLUX PUMP PBUE"/>
    <property type="match status" value="1"/>
</dbReference>
<gene>
    <name evidence="9" type="ORF">ATL39_2983</name>
</gene>
<keyword evidence="6 7" id="KW-0472">Membrane</keyword>
<comment type="subcellular location">
    <subcellularLocation>
        <location evidence="1">Cell membrane</location>
        <topology evidence="1">Multi-pass membrane protein</topology>
    </subcellularLocation>
</comment>
<feature type="domain" description="Major facilitator superfamily (MFS) profile" evidence="8">
    <location>
        <begin position="4"/>
        <end position="379"/>
    </location>
</feature>
<keyword evidence="10" id="KW-1185">Reference proteome</keyword>
<evidence type="ECO:0000313" key="9">
    <source>
        <dbReference type="EMBL" id="RKD69563.1"/>
    </source>
</evidence>
<keyword evidence="4 7" id="KW-0812">Transmembrane</keyword>
<keyword evidence="3" id="KW-1003">Cell membrane</keyword>
<dbReference type="Proteomes" id="UP000285120">
    <property type="component" value="Unassembled WGS sequence"/>
</dbReference>
<sequence length="388" mass="41078">MNSHVYLLAVSAFIVGMVELIVSGILPIIAEDLSVSIAIAGQLITIFALVFAVAGPLLLSFTSNVERKKVYMWALAVFAIANIGASLAPTFTMLMAARFVTAASAALIIVLALTMAPKLVEAKYRSRSIGVVTMGVSSALVLGVPLGVLIGEAFGWRIIFVLIAVLSVLIGAIMLRFLPRMQPVQVVTIGQQISSLKDIKIVGIHSVTLLVLAGHYTLYGYFNPFMQETMGLNSFWISAIFFIFGAAAVSGGGVGGWLTDQFGSKKMSLTFIASFAVILFILPFTTNSMPLFIAAVVIWGILSWSIAPAQQSYLIAVAPETSDIQQSVNTSALQVGIALGSILGGVVVEQSAVVATSWAGSALVVIAMAVVLLVYRAPRAQKKEAELY</sequence>
<dbReference type="SUPFAM" id="SSF103473">
    <property type="entry name" value="MFS general substrate transporter"/>
    <property type="match status" value="1"/>
</dbReference>
<dbReference type="PROSITE" id="PS50850">
    <property type="entry name" value="MFS"/>
    <property type="match status" value="1"/>
</dbReference>
<feature type="transmembrane region" description="Helical" evidence="7">
    <location>
        <begin position="267"/>
        <end position="285"/>
    </location>
</feature>
<evidence type="ECO:0000256" key="7">
    <source>
        <dbReference type="SAM" id="Phobius"/>
    </source>
</evidence>
<dbReference type="InterPro" id="IPR036259">
    <property type="entry name" value="MFS_trans_sf"/>
</dbReference>
<feature type="transmembrane region" description="Helical" evidence="7">
    <location>
        <begin position="70"/>
        <end position="89"/>
    </location>
</feature>
<feature type="transmembrane region" description="Helical" evidence="7">
    <location>
        <begin position="95"/>
        <end position="116"/>
    </location>
</feature>
<protein>
    <submittedName>
        <fullName evidence="9">DHA1 family purine base/nucleoside efflux pump-like MFS transporter</fullName>
    </submittedName>
</protein>
<feature type="transmembrane region" description="Helical" evidence="7">
    <location>
        <begin position="354"/>
        <end position="375"/>
    </location>
</feature>
<feature type="transmembrane region" description="Helical" evidence="7">
    <location>
        <begin position="128"/>
        <end position="150"/>
    </location>
</feature>
<keyword evidence="2" id="KW-0813">Transport</keyword>
<evidence type="ECO:0000256" key="5">
    <source>
        <dbReference type="ARBA" id="ARBA00022989"/>
    </source>
</evidence>
<proteinExistence type="predicted"/>
<name>A0A419UWP7_9BACL</name>
<dbReference type="PANTHER" id="PTHR43124">
    <property type="entry name" value="PURINE EFFLUX PUMP PBUE"/>
    <property type="match status" value="1"/>
</dbReference>
<dbReference type="Gene3D" id="1.20.1250.20">
    <property type="entry name" value="MFS general substrate transporter like domains"/>
    <property type="match status" value="2"/>
</dbReference>
<dbReference type="InterPro" id="IPR050189">
    <property type="entry name" value="MFS_Efflux_Transporters"/>
</dbReference>
<evidence type="ECO:0000256" key="2">
    <source>
        <dbReference type="ARBA" id="ARBA00022448"/>
    </source>
</evidence>
<evidence type="ECO:0000259" key="8">
    <source>
        <dbReference type="PROSITE" id="PS50850"/>
    </source>
</evidence>
<evidence type="ECO:0000313" key="10">
    <source>
        <dbReference type="Proteomes" id="UP000285120"/>
    </source>
</evidence>
<dbReference type="GO" id="GO:0005886">
    <property type="term" value="C:plasma membrane"/>
    <property type="evidence" value="ECO:0007669"/>
    <property type="project" value="UniProtKB-SubCell"/>
</dbReference>
<dbReference type="OrthoDB" id="2727100at2"/>
<feature type="transmembrane region" description="Helical" evidence="7">
    <location>
        <begin position="35"/>
        <end position="58"/>
    </location>
</feature>
<dbReference type="RefSeq" id="WP_120194121.1">
    <property type="nucleotide sequence ID" value="NZ_RAPK01000011.1"/>
</dbReference>
<evidence type="ECO:0000256" key="6">
    <source>
        <dbReference type="ARBA" id="ARBA00023136"/>
    </source>
</evidence>
<evidence type="ECO:0000256" key="3">
    <source>
        <dbReference type="ARBA" id="ARBA00022475"/>
    </source>
</evidence>
<feature type="transmembrane region" description="Helical" evidence="7">
    <location>
        <begin position="199"/>
        <end position="222"/>
    </location>
</feature>
<keyword evidence="5 7" id="KW-1133">Transmembrane helix</keyword>